<dbReference type="AlphaFoldDB" id="A0A9P1GZW6"/>
<evidence type="ECO:0000256" key="1">
    <source>
        <dbReference type="SAM" id="MobiDB-lite"/>
    </source>
</evidence>
<reference evidence="2" key="1">
    <citation type="submission" date="2022-11" db="EMBL/GenBank/DDBJ databases">
        <authorList>
            <person name="Scott C."/>
            <person name="Bruce N."/>
        </authorList>
    </citation>
    <scope>NUCLEOTIDE SEQUENCE</scope>
</reference>
<keyword evidence="3" id="KW-1185">Reference proteome</keyword>
<evidence type="ECO:0000313" key="3">
    <source>
        <dbReference type="Proteomes" id="UP000838763"/>
    </source>
</evidence>
<accession>A0A9P1GZW6</accession>
<dbReference type="Proteomes" id="UP000838763">
    <property type="component" value="Unassembled WGS sequence"/>
</dbReference>
<organism evidence="2 3">
    <name type="scientific">Parascedosporium putredinis</name>
    <dbReference type="NCBI Taxonomy" id="1442378"/>
    <lineage>
        <taxon>Eukaryota</taxon>
        <taxon>Fungi</taxon>
        <taxon>Dikarya</taxon>
        <taxon>Ascomycota</taxon>
        <taxon>Pezizomycotina</taxon>
        <taxon>Sordariomycetes</taxon>
        <taxon>Hypocreomycetidae</taxon>
        <taxon>Microascales</taxon>
        <taxon>Microascaceae</taxon>
        <taxon>Parascedosporium</taxon>
    </lineage>
</organism>
<gene>
    <name evidence="2" type="ORF">PPNO1_LOCUS2791</name>
</gene>
<proteinExistence type="predicted"/>
<feature type="region of interest" description="Disordered" evidence="1">
    <location>
        <begin position="72"/>
        <end position="142"/>
    </location>
</feature>
<sequence>MPEKTPKKAGAADGLKHKPTARDLELMYFALQCARDPAIDYNKFANVAGFSSAASARSSWCALKRKFFEHGDAAGTPVDSAKKGKATGSGQDDQAEARPRGRPEAAPEAKAESSAKPKVESSPEAAQEGDSLEVCPGSEESN</sequence>
<dbReference type="EMBL" id="CALLCH030000007">
    <property type="protein sequence ID" value="CAI4213040.1"/>
    <property type="molecule type" value="Genomic_DNA"/>
</dbReference>
<protein>
    <submittedName>
        <fullName evidence="2">Uncharacterized protein</fullName>
    </submittedName>
</protein>
<evidence type="ECO:0000313" key="2">
    <source>
        <dbReference type="EMBL" id="CAI4213040.1"/>
    </source>
</evidence>
<feature type="compositionally biased region" description="Basic and acidic residues" evidence="1">
    <location>
        <begin position="95"/>
        <end position="121"/>
    </location>
</feature>
<comment type="caution">
    <text evidence="2">The sequence shown here is derived from an EMBL/GenBank/DDBJ whole genome shotgun (WGS) entry which is preliminary data.</text>
</comment>
<name>A0A9P1GZW6_9PEZI</name>